<feature type="chain" id="PRO_5034028835" evidence="1">
    <location>
        <begin position="19"/>
        <end position="209"/>
    </location>
</feature>
<accession>A0A8D8PCH4</accession>
<protein>
    <submittedName>
        <fullName evidence="2">(northern house mosquito) hypothetical protein</fullName>
    </submittedName>
</protein>
<name>A0A8D8PCH4_CULPI</name>
<dbReference type="EMBL" id="HBUE01336293">
    <property type="protein sequence ID" value="CAG6596123.1"/>
    <property type="molecule type" value="Transcribed_RNA"/>
</dbReference>
<proteinExistence type="predicted"/>
<keyword evidence="1" id="KW-0732">Signal</keyword>
<reference evidence="2" key="1">
    <citation type="submission" date="2021-05" db="EMBL/GenBank/DDBJ databases">
        <authorList>
            <person name="Alioto T."/>
            <person name="Alioto T."/>
            <person name="Gomez Garrido J."/>
        </authorList>
    </citation>
    <scope>NUCLEOTIDE SEQUENCE</scope>
</reference>
<organism evidence="2">
    <name type="scientific">Culex pipiens</name>
    <name type="common">House mosquito</name>
    <dbReference type="NCBI Taxonomy" id="7175"/>
    <lineage>
        <taxon>Eukaryota</taxon>
        <taxon>Metazoa</taxon>
        <taxon>Ecdysozoa</taxon>
        <taxon>Arthropoda</taxon>
        <taxon>Hexapoda</taxon>
        <taxon>Insecta</taxon>
        <taxon>Pterygota</taxon>
        <taxon>Neoptera</taxon>
        <taxon>Endopterygota</taxon>
        <taxon>Diptera</taxon>
        <taxon>Nematocera</taxon>
        <taxon>Culicoidea</taxon>
        <taxon>Culicidae</taxon>
        <taxon>Culicinae</taxon>
        <taxon>Culicini</taxon>
        <taxon>Culex</taxon>
        <taxon>Culex</taxon>
    </lineage>
</organism>
<feature type="signal peptide" evidence="1">
    <location>
        <begin position="1"/>
        <end position="18"/>
    </location>
</feature>
<dbReference type="AlphaFoldDB" id="A0A8D8PCH4"/>
<evidence type="ECO:0000256" key="1">
    <source>
        <dbReference type="SAM" id="SignalP"/>
    </source>
</evidence>
<evidence type="ECO:0000313" key="2">
    <source>
        <dbReference type="EMBL" id="CAG6596123.1"/>
    </source>
</evidence>
<sequence length="209" mass="24711">MLSVWLVTIGTILQLASGSIVPPLFDYDSLTQCRQDHSAAAIFCYVKVITKIDDPFRSAPDVNGTRVVQQFRRNLLDHAICVQDCEREVAALSEEDRDRLYCEEFPVEFRHIFSTSHWQKQLEPYQIKYSRLINICVNNRLERRYNLAYHGYSKIEYCLENKSEMETYGRTYRLIIFQIEKRSNFRCPEASLHRNCLGTFRNMSVRKFM</sequence>